<gene>
    <name evidence="1" type="ORF">CP373A1_15835</name>
</gene>
<proteinExistence type="predicted"/>
<accession>A0A174H1Y3</accession>
<dbReference type="Proteomes" id="UP000092714">
    <property type="component" value="Unassembled WGS sequence"/>
</dbReference>
<dbReference type="AlphaFoldDB" id="A0A174H1Y3"/>
<dbReference type="OrthoDB" id="1752428at2"/>
<dbReference type="RefSeq" id="WP_034866307.1">
    <property type="nucleotide sequence ID" value="NZ_CABHIH010000001.1"/>
</dbReference>
<dbReference type="GeneID" id="42776130"/>
<sequence>MKHDFLLDKFEGFSKALAKTLFDVKEDVDPIQFDNLSDKDILYIVLKKLLKEGEFNKGEDLFYKELYKNKTQEFYELGQWFYNYLLNQDDKLLEEKNFPRREIYQGLEDLQEFKYKYLIKG</sequence>
<dbReference type="EMBL" id="MAPZ01000033">
    <property type="protein sequence ID" value="OBY09397.1"/>
    <property type="molecule type" value="Genomic_DNA"/>
</dbReference>
<dbReference type="Pfam" id="PF20092">
    <property type="entry name" value="DUF6483"/>
    <property type="match status" value="1"/>
</dbReference>
<comment type="caution">
    <text evidence="1">The sequence shown here is derived from an EMBL/GenBank/DDBJ whole genome shotgun (WGS) entry which is preliminary data.</text>
</comment>
<dbReference type="InterPro" id="IPR045507">
    <property type="entry name" value="DUF6483"/>
</dbReference>
<keyword evidence="2" id="KW-1185">Reference proteome</keyword>
<evidence type="ECO:0000313" key="2">
    <source>
        <dbReference type="Proteomes" id="UP000092714"/>
    </source>
</evidence>
<dbReference type="eggNOG" id="ENOG5033DNC">
    <property type="taxonomic scope" value="Bacteria"/>
</dbReference>
<organism evidence="1 2">
    <name type="scientific">Clostridium paraputrificum</name>
    <dbReference type="NCBI Taxonomy" id="29363"/>
    <lineage>
        <taxon>Bacteria</taxon>
        <taxon>Bacillati</taxon>
        <taxon>Bacillota</taxon>
        <taxon>Clostridia</taxon>
        <taxon>Eubacteriales</taxon>
        <taxon>Clostridiaceae</taxon>
        <taxon>Clostridium</taxon>
    </lineage>
</organism>
<evidence type="ECO:0000313" key="1">
    <source>
        <dbReference type="EMBL" id="OBY09397.1"/>
    </source>
</evidence>
<reference evidence="1 2" key="1">
    <citation type="submission" date="2016-06" db="EMBL/GenBank/DDBJ databases">
        <authorList>
            <person name="Kjaerup R.B."/>
            <person name="Dalgaard T.S."/>
            <person name="Juul-Madsen H.R."/>
        </authorList>
    </citation>
    <scope>NUCLEOTIDE SEQUENCE [LARGE SCALE GENOMIC DNA]</scope>
    <source>
        <strain evidence="1 2">373-A1</strain>
    </source>
</reference>
<protein>
    <submittedName>
        <fullName evidence="1">Uncharacterized protein</fullName>
    </submittedName>
</protein>
<name>A0A174H1Y3_9CLOT</name>